<protein>
    <submittedName>
        <fullName evidence="9">GlyGly-CTERM sorting domain-containing protein</fullName>
    </submittedName>
</protein>
<dbReference type="SUPFAM" id="SSF52743">
    <property type="entry name" value="Subtilisin-like"/>
    <property type="match status" value="1"/>
</dbReference>
<evidence type="ECO:0000256" key="3">
    <source>
        <dbReference type="ARBA" id="ARBA00022801"/>
    </source>
</evidence>
<accession>A0A3N0VE13</accession>
<dbReference type="NCBIfam" id="TIGR03501">
    <property type="entry name" value="GlyGly_CTERM"/>
    <property type="match status" value="1"/>
</dbReference>
<keyword evidence="2 5" id="KW-0645">Protease</keyword>
<feature type="transmembrane region" description="Helical" evidence="6">
    <location>
        <begin position="647"/>
        <end position="665"/>
    </location>
</feature>
<dbReference type="EMBL" id="RJVO01000003">
    <property type="protein sequence ID" value="ROH90950.1"/>
    <property type="molecule type" value="Genomic_DNA"/>
</dbReference>
<proteinExistence type="inferred from homology"/>
<evidence type="ECO:0000256" key="2">
    <source>
        <dbReference type="ARBA" id="ARBA00022670"/>
    </source>
</evidence>
<keyword evidence="6" id="KW-0812">Transmembrane</keyword>
<dbReference type="InterPro" id="IPR023828">
    <property type="entry name" value="Peptidase_S8_Ser-AS"/>
</dbReference>
<evidence type="ECO:0000259" key="8">
    <source>
        <dbReference type="Pfam" id="PF00082"/>
    </source>
</evidence>
<dbReference type="PANTHER" id="PTHR43399:SF4">
    <property type="entry name" value="CELL WALL-ASSOCIATED PROTEASE"/>
    <property type="match status" value="1"/>
</dbReference>
<dbReference type="GO" id="GO:0004252">
    <property type="term" value="F:serine-type endopeptidase activity"/>
    <property type="evidence" value="ECO:0007669"/>
    <property type="project" value="UniProtKB-UniRule"/>
</dbReference>
<feature type="active site" description="Charge relay system" evidence="5">
    <location>
        <position position="253"/>
    </location>
</feature>
<comment type="similarity">
    <text evidence="1 5">Belongs to the peptidase S8 family.</text>
</comment>
<keyword evidence="7" id="KW-0732">Signal</keyword>
<keyword evidence="3 5" id="KW-0378">Hydrolase</keyword>
<dbReference type="InterPro" id="IPR036852">
    <property type="entry name" value="Peptidase_S8/S53_dom_sf"/>
</dbReference>
<feature type="signal peptide" evidence="7">
    <location>
        <begin position="1"/>
        <end position="25"/>
    </location>
</feature>
<dbReference type="Pfam" id="PF00082">
    <property type="entry name" value="Peptidase_S8"/>
    <property type="match status" value="1"/>
</dbReference>
<dbReference type="RefSeq" id="WP_123211405.1">
    <property type="nucleotide sequence ID" value="NZ_RJVO01000003.1"/>
</dbReference>
<comment type="caution">
    <text evidence="9">The sequence shown here is derived from an EMBL/GenBank/DDBJ whole genome shotgun (WGS) entry which is preliminary data.</text>
</comment>
<keyword evidence="6" id="KW-0472">Membrane</keyword>
<evidence type="ECO:0000313" key="10">
    <source>
        <dbReference type="Proteomes" id="UP000282106"/>
    </source>
</evidence>
<dbReference type="AlphaFoldDB" id="A0A3N0VE13"/>
<feature type="domain" description="Peptidase S8/S53" evidence="8">
    <location>
        <begin position="193"/>
        <end position="501"/>
    </location>
</feature>
<keyword evidence="4 5" id="KW-0720">Serine protease</keyword>
<evidence type="ECO:0000313" key="9">
    <source>
        <dbReference type="EMBL" id="ROH90950.1"/>
    </source>
</evidence>
<feature type="active site" description="Charge relay system" evidence="5">
    <location>
        <position position="202"/>
    </location>
</feature>
<organism evidence="9 10">
    <name type="scientific">Stagnimonas aquatica</name>
    <dbReference type="NCBI Taxonomy" id="2689987"/>
    <lineage>
        <taxon>Bacteria</taxon>
        <taxon>Pseudomonadati</taxon>
        <taxon>Pseudomonadota</taxon>
        <taxon>Gammaproteobacteria</taxon>
        <taxon>Nevskiales</taxon>
        <taxon>Nevskiaceae</taxon>
        <taxon>Stagnimonas</taxon>
    </lineage>
</organism>
<dbReference type="PRINTS" id="PR00723">
    <property type="entry name" value="SUBTILISIN"/>
</dbReference>
<dbReference type="PROSITE" id="PS51892">
    <property type="entry name" value="SUBTILASE"/>
    <property type="match status" value="1"/>
</dbReference>
<keyword evidence="6" id="KW-1133">Transmembrane helix</keyword>
<dbReference type="Proteomes" id="UP000282106">
    <property type="component" value="Unassembled WGS sequence"/>
</dbReference>
<dbReference type="PANTHER" id="PTHR43399">
    <property type="entry name" value="SUBTILISIN-RELATED"/>
    <property type="match status" value="1"/>
</dbReference>
<feature type="active site" description="Charge relay system" evidence="5">
    <location>
        <position position="437"/>
    </location>
</feature>
<keyword evidence="10" id="KW-1185">Reference proteome</keyword>
<reference evidence="9 10" key="1">
    <citation type="submission" date="2018-10" db="EMBL/GenBank/DDBJ databases">
        <authorList>
            <person name="Chen W.-M."/>
        </authorList>
    </citation>
    <scope>NUCLEOTIDE SEQUENCE [LARGE SCALE GENOMIC DNA]</scope>
    <source>
        <strain evidence="9 10">THS-13</strain>
    </source>
</reference>
<dbReference type="PROSITE" id="PS00138">
    <property type="entry name" value="SUBTILASE_SER"/>
    <property type="match status" value="1"/>
</dbReference>
<evidence type="ECO:0000256" key="4">
    <source>
        <dbReference type="ARBA" id="ARBA00022825"/>
    </source>
</evidence>
<dbReference type="InterPro" id="IPR020008">
    <property type="entry name" value="GlyGly_CTERM"/>
</dbReference>
<dbReference type="GO" id="GO:0006508">
    <property type="term" value="P:proteolysis"/>
    <property type="evidence" value="ECO:0007669"/>
    <property type="project" value="UniProtKB-KW"/>
</dbReference>
<sequence length="672" mass="68920">MKLQAAVLKLVVFLMLTAGFASAQAAVSVKIDPALLSAVQSAGQADFLIWFEEQADLSAADAEKTRADKGRAVMQALRATAERSQAPVLAQLRARGLEYRSFWIANAVTARGSLADLQALAALAPVKQLYKIDNQLSRQLPAGIARFIDTPRPAPRATAAVGGFDLAKALADSVEPGVALIRAPEVWALGYKGQGVVVGDHDVGVMWDHPALKSQYRGWDGSTAHHDYNWRNAFGALDLFCTDPGVPCDSNGHGTHTTGTMVGWDGGANQVGVAPEAKWIACRSLLDPIVGVGTIPTYLDCMQWQLAPYPVDQPDAADPAMAPDVVNNSWGCLEGCIPPLLKSTNDAIKAAGIVQVVSAGNDGNGGVCGTIAFPLAVYESSFSVGASDVGDEMADFSSLGPVLTDLSLRTKPNVTAPGVDTRSAWNDGDYNTISGTSMAGPHVAGLVALIMSAEPRLIGRVDDIRALIERTANPNVKTSNTASTCGGTDAATIPNNIFGYGRIDAAAAVLARPQLAVQASAPASVASGGSYTAVFTLSQPASGKIDLSNALLKLTLPSGLSLKSSSEAPSASEGQVLSFSHAALAPGEEWALSLELSPAQSGSYSLAGSAEADQVSPKAAPTLLTAVGSGSGNGSGGGSGGGTSGSYGGGALGWISLLGLLAAGLRRRFSGR</sequence>
<dbReference type="InterPro" id="IPR051048">
    <property type="entry name" value="Peptidase_S8/S53_subtilisin"/>
</dbReference>
<name>A0A3N0VE13_9GAMM</name>
<evidence type="ECO:0000256" key="7">
    <source>
        <dbReference type="SAM" id="SignalP"/>
    </source>
</evidence>
<feature type="chain" id="PRO_5018331695" evidence="7">
    <location>
        <begin position="26"/>
        <end position="672"/>
    </location>
</feature>
<evidence type="ECO:0000256" key="1">
    <source>
        <dbReference type="ARBA" id="ARBA00011073"/>
    </source>
</evidence>
<dbReference type="Gene3D" id="3.40.50.200">
    <property type="entry name" value="Peptidase S8/S53 domain"/>
    <property type="match status" value="1"/>
</dbReference>
<dbReference type="InParanoid" id="A0A3N0VE13"/>
<dbReference type="InterPro" id="IPR015500">
    <property type="entry name" value="Peptidase_S8_subtilisin-rel"/>
</dbReference>
<gene>
    <name evidence="9" type="ORF">ED208_08210</name>
</gene>
<dbReference type="InterPro" id="IPR000209">
    <property type="entry name" value="Peptidase_S8/S53_dom"/>
</dbReference>
<evidence type="ECO:0000256" key="6">
    <source>
        <dbReference type="SAM" id="Phobius"/>
    </source>
</evidence>
<evidence type="ECO:0000256" key="5">
    <source>
        <dbReference type="PROSITE-ProRule" id="PRU01240"/>
    </source>
</evidence>